<reference evidence="5" key="1">
    <citation type="submission" date="2021-03" db="EMBL/GenBank/DDBJ databases">
        <authorList>
            <person name="Wang G."/>
        </authorList>
    </citation>
    <scope>NUCLEOTIDE SEQUENCE</scope>
    <source>
        <strain evidence="5">KCTC 12899</strain>
    </source>
</reference>
<dbReference type="Gene3D" id="1.10.3210.10">
    <property type="entry name" value="Hypothetical protein af1432"/>
    <property type="match status" value="1"/>
</dbReference>
<protein>
    <submittedName>
        <fullName evidence="5">DUF3369 domain-containing protein</fullName>
    </submittedName>
</protein>
<keyword evidence="6" id="KW-1185">Reference proteome</keyword>
<evidence type="ECO:0000313" key="6">
    <source>
        <dbReference type="Proteomes" id="UP000664417"/>
    </source>
</evidence>
<keyword evidence="2" id="KW-0597">Phosphoprotein</keyword>
<dbReference type="CDD" id="cd00077">
    <property type="entry name" value="HDc"/>
    <property type="match status" value="1"/>
</dbReference>
<keyword evidence="1" id="KW-0378">Hydrolase</keyword>
<dbReference type="InterPro" id="IPR021800">
    <property type="entry name" value="DUF3369"/>
</dbReference>
<feature type="domain" description="Response regulatory" evidence="3">
    <location>
        <begin position="32"/>
        <end position="156"/>
    </location>
</feature>
<dbReference type="Pfam" id="PF11849">
    <property type="entry name" value="DUF3369"/>
    <property type="match status" value="1"/>
</dbReference>
<dbReference type="GO" id="GO:0009214">
    <property type="term" value="P:cyclic nucleotide catabolic process"/>
    <property type="evidence" value="ECO:0007669"/>
    <property type="project" value="UniProtKB-ARBA"/>
</dbReference>
<evidence type="ECO:0000256" key="2">
    <source>
        <dbReference type="PROSITE-ProRule" id="PRU00169"/>
    </source>
</evidence>
<dbReference type="InterPro" id="IPR011006">
    <property type="entry name" value="CheY-like_superfamily"/>
</dbReference>
<dbReference type="AlphaFoldDB" id="A0A8J7U3I7"/>
<dbReference type="GO" id="GO:0004112">
    <property type="term" value="F:cyclic-nucleotide phosphodiesterase activity"/>
    <property type="evidence" value="ECO:0007669"/>
    <property type="project" value="UniProtKB-ARBA"/>
</dbReference>
<comment type="caution">
    <text evidence="5">The sequence shown here is derived from an EMBL/GenBank/DDBJ whole genome shotgun (WGS) entry which is preliminary data.</text>
</comment>
<proteinExistence type="predicted"/>
<dbReference type="PANTHER" id="PTHR45228">
    <property type="entry name" value="CYCLIC DI-GMP PHOSPHODIESTERASE TM_0186-RELATED"/>
    <property type="match status" value="1"/>
</dbReference>
<dbReference type="Gene3D" id="3.40.50.2300">
    <property type="match status" value="1"/>
</dbReference>
<dbReference type="Proteomes" id="UP000664417">
    <property type="component" value="Unassembled WGS sequence"/>
</dbReference>
<dbReference type="SUPFAM" id="SSF109604">
    <property type="entry name" value="HD-domain/PDEase-like"/>
    <property type="match status" value="1"/>
</dbReference>
<dbReference type="InterPro" id="IPR003607">
    <property type="entry name" value="HD/PDEase_dom"/>
</dbReference>
<accession>A0A8J7U3I7</accession>
<dbReference type="RefSeq" id="WP_207858543.1">
    <property type="nucleotide sequence ID" value="NZ_JAFREP010000007.1"/>
</dbReference>
<dbReference type="GO" id="GO:0000160">
    <property type="term" value="P:phosphorelay signal transduction system"/>
    <property type="evidence" value="ECO:0007669"/>
    <property type="project" value="InterPro"/>
</dbReference>
<dbReference type="PROSITE" id="PS51832">
    <property type="entry name" value="HD_GYP"/>
    <property type="match status" value="1"/>
</dbReference>
<name>A0A8J7U3I7_9BACT</name>
<dbReference type="PANTHER" id="PTHR45228:SF9">
    <property type="entry name" value="3'3'-CGAMP-SPECIFIC PHOSPHODIESTERASE 2"/>
    <property type="match status" value="1"/>
</dbReference>
<dbReference type="SUPFAM" id="SSF52172">
    <property type="entry name" value="CheY-like"/>
    <property type="match status" value="1"/>
</dbReference>
<evidence type="ECO:0000259" key="4">
    <source>
        <dbReference type="PROSITE" id="PS51832"/>
    </source>
</evidence>
<dbReference type="FunFam" id="1.10.3210.10:FF:000018">
    <property type="entry name" value="Two-component system response regulator"/>
    <property type="match status" value="1"/>
</dbReference>
<evidence type="ECO:0000259" key="3">
    <source>
        <dbReference type="PROSITE" id="PS50110"/>
    </source>
</evidence>
<dbReference type="SMART" id="SM00471">
    <property type="entry name" value="HDc"/>
    <property type="match status" value="1"/>
</dbReference>
<dbReference type="InterPro" id="IPR052020">
    <property type="entry name" value="Cyclic_di-GMP/3'3'-cGAMP_PDE"/>
</dbReference>
<dbReference type="EMBL" id="JAFREP010000007">
    <property type="protein sequence ID" value="MBO1318794.1"/>
    <property type="molecule type" value="Genomic_DNA"/>
</dbReference>
<dbReference type="InterPro" id="IPR001789">
    <property type="entry name" value="Sig_transdc_resp-reg_receiver"/>
</dbReference>
<sequence length="524" mass="59977">MVETNLFDDDDELLFADEEENEVVNPHRDPWRVLIVDDEEEVHSVTKMVLAQFEFMGRALCFIDAYSAHEAKQILAREPDIALILLDVVMESDDAGLKLADFIRNEMNNHFVRIVLRTGQPGQAPEDRVILEYDINDYKAKTELTATKLFTTVVTSLRSYRDIMIIEHNKRGLRRVIDASPTIFKLQSLNNFTRGVLEQLTTLLSMDKNSLFCQGFTATHEASELRIVAATGDYEVMIDRLVKETVPDSVAVLLAQALVEKRNIVQGSHYVSYLPGRADQEYIIYVNGWEELNEWDRNLVSLFFTNVSVAHDNIMLQMEIEETQSEVIYTLGEIAEARSRETGNHVRRVALYSELMAKLYGLTDHEAESLRLASPMHDVGKLGIPDNILNKPGKLSREEWEIMKTHAGIGNEMLRHSKRPLMQAASIVAGQHHERWDGAGYPMGLKAQEIHIFGRITAVADVFDALSVCRVYKDAWPIDKVMAYFREEKGRHFDPRLVNLLEEHLDKFLAIRQKFSESWERGEV</sequence>
<dbReference type="PROSITE" id="PS50110">
    <property type="entry name" value="RESPONSE_REGULATORY"/>
    <property type="match status" value="1"/>
</dbReference>
<feature type="domain" description="HD-GYP" evidence="4">
    <location>
        <begin position="320"/>
        <end position="517"/>
    </location>
</feature>
<evidence type="ECO:0000256" key="1">
    <source>
        <dbReference type="ARBA" id="ARBA00022801"/>
    </source>
</evidence>
<dbReference type="Pfam" id="PF13487">
    <property type="entry name" value="HD_5"/>
    <property type="match status" value="1"/>
</dbReference>
<evidence type="ECO:0000313" key="5">
    <source>
        <dbReference type="EMBL" id="MBO1318794.1"/>
    </source>
</evidence>
<organism evidence="5 6">
    <name type="scientific">Acanthopleuribacter pedis</name>
    <dbReference type="NCBI Taxonomy" id="442870"/>
    <lineage>
        <taxon>Bacteria</taxon>
        <taxon>Pseudomonadati</taxon>
        <taxon>Acidobacteriota</taxon>
        <taxon>Holophagae</taxon>
        <taxon>Acanthopleuribacterales</taxon>
        <taxon>Acanthopleuribacteraceae</taxon>
        <taxon>Acanthopleuribacter</taxon>
    </lineage>
</organism>
<dbReference type="InterPro" id="IPR037522">
    <property type="entry name" value="HD_GYP_dom"/>
</dbReference>
<gene>
    <name evidence="5" type="ORF">J3U88_10000</name>
</gene>
<feature type="modified residue" description="4-aspartylphosphate" evidence="2">
    <location>
        <position position="87"/>
    </location>
</feature>